<dbReference type="InterPro" id="IPR021441">
    <property type="entry name" value="DUF3090"/>
</dbReference>
<dbReference type="AlphaFoldDB" id="A0A3Q9FXJ6"/>
<evidence type="ECO:0000313" key="2">
    <source>
        <dbReference type="Proteomes" id="UP000267900"/>
    </source>
</evidence>
<dbReference type="Proteomes" id="UP000267900">
    <property type="component" value="Chromosome"/>
</dbReference>
<evidence type="ECO:0000313" key="1">
    <source>
        <dbReference type="EMBL" id="AZQ70897.1"/>
    </source>
</evidence>
<protein>
    <submittedName>
        <fullName evidence="1">DUF3090 domain-containing protein</fullName>
    </submittedName>
</protein>
<dbReference type="NCBIfam" id="TIGR03847">
    <property type="entry name" value="conserved hypothetical protein"/>
    <property type="match status" value="1"/>
</dbReference>
<reference evidence="1 2" key="1">
    <citation type="submission" date="2018-12" db="EMBL/GenBank/DDBJ databases">
        <title>The whole draft genome of Streptomyce luteoverticillatus CGMCC 15060.</title>
        <authorList>
            <person name="Feng Z."/>
            <person name="Chen G."/>
            <person name="Zhang J."/>
            <person name="Zhu H."/>
            <person name="Yu X."/>
            <person name="Zhang W."/>
            <person name="Zhang X."/>
        </authorList>
    </citation>
    <scope>NUCLEOTIDE SEQUENCE [LARGE SCALE GENOMIC DNA]</scope>
    <source>
        <strain evidence="1 2">CGMCC 15060</strain>
    </source>
</reference>
<sequence length="196" mass="21174">MSRQVFLYDPPDRFVAGTVGLPGRRTFFLQASAAGRVTSVALEKAQVEALAERIDELLDEVVRRTGGNAPVPAVAPVELADSAPLDTPVEEEFRVGTMALAWDGDGERMVVEAQALVELEAGTDEDLAEAEERLLQDELNGPPMLRVRLTGTMARAFAKRALEVVNAGRPPCPLCSLPLDPEGHVCPRQNGYRRGA</sequence>
<organism evidence="1 2">
    <name type="scientific">Streptomyces luteoverticillatus</name>
    <name type="common">Streptoverticillium luteoverticillatus</name>
    <dbReference type="NCBI Taxonomy" id="66425"/>
    <lineage>
        <taxon>Bacteria</taxon>
        <taxon>Bacillati</taxon>
        <taxon>Actinomycetota</taxon>
        <taxon>Actinomycetes</taxon>
        <taxon>Kitasatosporales</taxon>
        <taxon>Streptomycetaceae</taxon>
        <taxon>Streptomyces</taxon>
    </lineage>
</organism>
<dbReference type="RefSeq" id="WP_126913456.1">
    <property type="nucleotide sequence ID" value="NZ_CP034587.1"/>
</dbReference>
<accession>A0A3Q9FXJ6</accession>
<proteinExistence type="predicted"/>
<name>A0A3Q9FXJ6_STRLT</name>
<keyword evidence="2" id="KW-1185">Reference proteome</keyword>
<dbReference type="Pfam" id="PF11290">
    <property type="entry name" value="DUF3090"/>
    <property type="match status" value="1"/>
</dbReference>
<dbReference type="OrthoDB" id="156387at2"/>
<gene>
    <name evidence="1" type="ORF">EKH77_06385</name>
</gene>
<dbReference type="EMBL" id="CP034587">
    <property type="protein sequence ID" value="AZQ70897.1"/>
    <property type="molecule type" value="Genomic_DNA"/>
</dbReference>